<evidence type="ECO:0000256" key="3">
    <source>
        <dbReference type="ARBA" id="ARBA00022553"/>
    </source>
</evidence>
<dbReference type="OrthoDB" id="341208at2"/>
<dbReference type="InterPro" id="IPR036890">
    <property type="entry name" value="HATPase_C_sf"/>
</dbReference>
<accession>A0A4R5UGV8</accession>
<name>A0A4R5UGV8_9HYPH</name>
<evidence type="ECO:0000256" key="5">
    <source>
        <dbReference type="ARBA" id="ARBA00022741"/>
    </source>
</evidence>
<dbReference type="Pfam" id="PF02518">
    <property type="entry name" value="HATPase_c"/>
    <property type="match status" value="1"/>
</dbReference>
<protein>
    <recommendedName>
        <fullName evidence="2">histidine kinase</fullName>
        <ecNumber evidence="2">2.7.13.3</ecNumber>
    </recommendedName>
</protein>
<dbReference type="EMBL" id="SMTL01000003">
    <property type="protein sequence ID" value="TDK35155.1"/>
    <property type="molecule type" value="Genomic_DNA"/>
</dbReference>
<dbReference type="AlphaFoldDB" id="A0A4R5UGV8"/>
<gene>
    <name evidence="9" type="ORF">E2F50_12875</name>
</gene>
<comment type="caution">
    <text evidence="9">The sequence shown here is derived from an EMBL/GenBank/DDBJ whole genome shotgun (WGS) entry which is preliminary data.</text>
</comment>
<dbReference type="InterPro" id="IPR005467">
    <property type="entry name" value="His_kinase_dom"/>
</dbReference>
<keyword evidence="6" id="KW-0418">Kinase</keyword>
<dbReference type="GO" id="GO:0004673">
    <property type="term" value="F:protein histidine kinase activity"/>
    <property type="evidence" value="ECO:0007669"/>
    <property type="project" value="UniProtKB-EC"/>
</dbReference>
<dbReference type="Pfam" id="PF13185">
    <property type="entry name" value="GAF_2"/>
    <property type="match status" value="1"/>
</dbReference>
<evidence type="ECO:0000313" key="9">
    <source>
        <dbReference type="EMBL" id="TDK35155.1"/>
    </source>
</evidence>
<dbReference type="SUPFAM" id="SSF55874">
    <property type="entry name" value="ATPase domain of HSP90 chaperone/DNA topoisomerase II/histidine kinase"/>
    <property type="match status" value="1"/>
</dbReference>
<dbReference type="InterPro" id="IPR029016">
    <property type="entry name" value="GAF-like_dom_sf"/>
</dbReference>
<keyword evidence="7" id="KW-0067">ATP-binding</keyword>
<organism evidence="9 10">
    <name type="scientific">Rhizobium deserti</name>
    <dbReference type="NCBI Taxonomy" id="2547961"/>
    <lineage>
        <taxon>Bacteria</taxon>
        <taxon>Pseudomonadati</taxon>
        <taxon>Pseudomonadota</taxon>
        <taxon>Alphaproteobacteria</taxon>
        <taxon>Hyphomicrobiales</taxon>
        <taxon>Rhizobiaceae</taxon>
        <taxon>Rhizobium/Agrobacterium group</taxon>
        <taxon>Rhizobium</taxon>
    </lineage>
</organism>
<dbReference type="Gene3D" id="3.30.450.40">
    <property type="match status" value="1"/>
</dbReference>
<dbReference type="SMART" id="SM00065">
    <property type="entry name" value="GAF"/>
    <property type="match status" value="1"/>
</dbReference>
<dbReference type="InterPro" id="IPR003594">
    <property type="entry name" value="HATPase_dom"/>
</dbReference>
<evidence type="ECO:0000313" key="10">
    <source>
        <dbReference type="Proteomes" id="UP000295238"/>
    </source>
</evidence>
<dbReference type="SUPFAM" id="SSF55781">
    <property type="entry name" value="GAF domain-like"/>
    <property type="match status" value="1"/>
</dbReference>
<evidence type="ECO:0000259" key="8">
    <source>
        <dbReference type="PROSITE" id="PS50109"/>
    </source>
</evidence>
<dbReference type="RefSeq" id="WP_133316578.1">
    <property type="nucleotide sequence ID" value="NZ_SMTL01000003.1"/>
</dbReference>
<sequence length="409" mass="45313">MAVEASRPDHRTGPEELAHRLRQQKLAADFGHFALQTHNMQALLDEATRVCALGLSSGYSKVLEYLPNEDQFIIRAGVGWKPGIVGHARAGADLNSPAGYAYQMDVPVISNDLDRDDRFRNPRIMREHGISGAINAPIHGKNLRYGILEADSSTPCKFEEADLSFLEGLANLLGVALERQRAEDSSQAKEVRLMESEARLKQAMAHQQVLTREISHRVKNSLAMVASLLNIQGRMSTEPEVQRALSDAQTRIHTIAQVHDRLWRNNEVQTVDLAEFMSELCEQFKQTAQPGNTIEYDFLPITVQTDQAVPLGLLTNELVTNALKYAYPEGQGVISISIRQTDHGHLRLEVSDSGVGLPDGFDTASSKSLGMKVINSFSRQIGGRPAWEDANPGTMFLLDFFPQDNSDRS</sequence>
<evidence type="ECO:0000256" key="7">
    <source>
        <dbReference type="ARBA" id="ARBA00022840"/>
    </source>
</evidence>
<dbReference type="Proteomes" id="UP000295238">
    <property type="component" value="Unassembled WGS sequence"/>
</dbReference>
<dbReference type="PANTHER" id="PTHR41523:SF8">
    <property type="entry name" value="ETHYLENE RESPONSE SENSOR PROTEIN"/>
    <property type="match status" value="1"/>
</dbReference>
<dbReference type="GO" id="GO:0005524">
    <property type="term" value="F:ATP binding"/>
    <property type="evidence" value="ECO:0007669"/>
    <property type="project" value="UniProtKB-KW"/>
</dbReference>
<proteinExistence type="predicted"/>
<dbReference type="SMART" id="SM00387">
    <property type="entry name" value="HATPase_c"/>
    <property type="match status" value="1"/>
</dbReference>
<dbReference type="PANTHER" id="PTHR41523">
    <property type="entry name" value="TWO-COMPONENT SYSTEM SENSOR PROTEIN"/>
    <property type="match status" value="1"/>
</dbReference>
<keyword evidence="3" id="KW-0597">Phosphoprotein</keyword>
<evidence type="ECO:0000256" key="6">
    <source>
        <dbReference type="ARBA" id="ARBA00022777"/>
    </source>
</evidence>
<keyword evidence="5" id="KW-0547">Nucleotide-binding</keyword>
<dbReference type="PROSITE" id="PS50109">
    <property type="entry name" value="HIS_KIN"/>
    <property type="match status" value="1"/>
</dbReference>
<keyword evidence="10" id="KW-1185">Reference proteome</keyword>
<dbReference type="Gene3D" id="3.30.565.10">
    <property type="entry name" value="Histidine kinase-like ATPase, C-terminal domain"/>
    <property type="match status" value="1"/>
</dbReference>
<dbReference type="InterPro" id="IPR003018">
    <property type="entry name" value="GAF"/>
</dbReference>
<reference evidence="9 10" key="1">
    <citation type="submission" date="2019-03" db="EMBL/GenBank/DDBJ databases">
        <title>Rhizobium sp. nov., an bacterium isolated from biocrust in Mu Us Desert.</title>
        <authorList>
            <person name="Lixiong L."/>
        </authorList>
    </citation>
    <scope>NUCLEOTIDE SEQUENCE [LARGE SCALE GENOMIC DNA]</scope>
    <source>
        <strain evidence="9 10">SPY-1</strain>
    </source>
</reference>
<dbReference type="InterPro" id="IPR011495">
    <property type="entry name" value="Sig_transdc_His_kin_sub2_dim/P"/>
</dbReference>
<evidence type="ECO:0000256" key="2">
    <source>
        <dbReference type="ARBA" id="ARBA00012438"/>
    </source>
</evidence>
<evidence type="ECO:0000256" key="1">
    <source>
        <dbReference type="ARBA" id="ARBA00000085"/>
    </source>
</evidence>
<dbReference type="Pfam" id="PF07568">
    <property type="entry name" value="HisKA_2"/>
    <property type="match status" value="1"/>
</dbReference>
<feature type="domain" description="Histidine kinase" evidence="8">
    <location>
        <begin position="213"/>
        <end position="404"/>
    </location>
</feature>
<evidence type="ECO:0000256" key="4">
    <source>
        <dbReference type="ARBA" id="ARBA00022679"/>
    </source>
</evidence>
<dbReference type="EC" id="2.7.13.3" evidence="2"/>
<keyword evidence="4" id="KW-0808">Transferase</keyword>
<comment type="catalytic activity">
    <reaction evidence="1">
        <text>ATP + protein L-histidine = ADP + protein N-phospho-L-histidine.</text>
        <dbReference type="EC" id="2.7.13.3"/>
    </reaction>
</comment>